<evidence type="ECO:0000313" key="1">
    <source>
        <dbReference type="EMBL" id="MBP3985920.1"/>
    </source>
</evidence>
<dbReference type="Proteomes" id="UP000673447">
    <property type="component" value="Unassembled WGS sequence"/>
</dbReference>
<dbReference type="RefSeq" id="WP_210537818.1">
    <property type="nucleotide sequence ID" value="NZ_JAGKTC010000004.1"/>
</dbReference>
<dbReference type="InterPro" id="IPR025234">
    <property type="entry name" value="YjzH-like"/>
</dbReference>
<accession>A0A941AVP9</accession>
<dbReference type="AlphaFoldDB" id="A0A941AVP9"/>
<comment type="caution">
    <text evidence="1">The sequence shown here is derived from an EMBL/GenBank/DDBJ whole genome shotgun (WGS) entry which is preliminary data.</text>
</comment>
<name>A0A941AVP9_9GAMM</name>
<reference evidence="1" key="1">
    <citation type="journal article" date="2016" name="Int. J. Syst. Evol. Microbiol.">
        <title>Pseudoxanthomonas helianthi sp. nov., isolated from roots of Jerusalem artichoke (Helianthus tuberosus).</title>
        <authorList>
            <person name="Kittiwongwattana C."/>
            <person name="Thawai C."/>
        </authorList>
    </citation>
    <scope>NUCLEOTIDE SEQUENCE</scope>
    <source>
        <strain evidence="1">110414</strain>
    </source>
</reference>
<proteinExistence type="predicted"/>
<gene>
    <name evidence="1" type="ORF">J5837_16055</name>
</gene>
<dbReference type="EMBL" id="JAGKTC010000004">
    <property type="protein sequence ID" value="MBP3985920.1"/>
    <property type="molecule type" value="Genomic_DNA"/>
</dbReference>
<dbReference type="Pfam" id="PF13783">
    <property type="entry name" value="DUF4177"/>
    <property type="match status" value="1"/>
</dbReference>
<protein>
    <submittedName>
        <fullName evidence="1">DUF4177 domain-containing protein</fullName>
    </submittedName>
</protein>
<reference evidence="1" key="2">
    <citation type="submission" date="2021-03" db="EMBL/GenBank/DDBJ databases">
        <authorList>
            <person name="Cao W."/>
        </authorList>
    </citation>
    <scope>NUCLEOTIDE SEQUENCE</scope>
    <source>
        <strain evidence="1">110414</strain>
    </source>
</reference>
<organism evidence="1 2">
    <name type="scientific">Pseudoxanthomonas helianthi</name>
    <dbReference type="NCBI Taxonomy" id="1453541"/>
    <lineage>
        <taxon>Bacteria</taxon>
        <taxon>Pseudomonadati</taxon>
        <taxon>Pseudomonadota</taxon>
        <taxon>Gammaproteobacteria</taxon>
        <taxon>Lysobacterales</taxon>
        <taxon>Lysobacteraceae</taxon>
        <taxon>Pseudoxanthomonas</taxon>
    </lineage>
</organism>
<evidence type="ECO:0000313" key="2">
    <source>
        <dbReference type="Proteomes" id="UP000673447"/>
    </source>
</evidence>
<sequence>MSKRWTYQVIEVKLQMFGKPITERAQEELNRVGQLGWELVSAVQSEAMDSIRLFLKKEA</sequence>
<keyword evidence="2" id="KW-1185">Reference proteome</keyword>